<dbReference type="AlphaFoldDB" id="A0A5C1EAF9"/>
<dbReference type="PROSITE" id="PS50851">
    <property type="entry name" value="CHEW"/>
    <property type="match status" value="1"/>
</dbReference>
<dbReference type="FunFam" id="2.40.50.180:FF:000002">
    <property type="entry name" value="Chemotaxis protein CheW"/>
    <property type="match status" value="1"/>
</dbReference>
<dbReference type="GO" id="GO:0006935">
    <property type="term" value="P:chemotaxis"/>
    <property type="evidence" value="ECO:0007669"/>
    <property type="project" value="UniProtKB-KW"/>
</dbReference>
<evidence type="ECO:0000256" key="2">
    <source>
        <dbReference type="ARBA" id="ARBA00021483"/>
    </source>
</evidence>
<dbReference type="Gene3D" id="2.30.30.40">
    <property type="entry name" value="SH3 Domains"/>
    <property type="match status" value="1"/>
</dbReference>
<dbReference type="InterPro" id="IPR039315">
    <property type="entry name" value="CheW"/>
</dbReference>
<evidence type="ECO:0000259" key="5">
    <source>
        <dbReference type="PROSITE" id="PS50851"/>
    </source>
</evidence>
<dbReference type="PANTHER" id="PTHR22617:SF41">
    <property type="entry name" value="CHEMOTAXIS SIGNAL TRANSDUCTION SYSTEM ADAPTOR PROTEIN CHEW"/>
    <property type="match status" value="1"/>
</dbReference>
<dbReference type="EMBL" id="CP022579">
    <property type="protein sequence ID" value="QEL65890.1"/>
    <property type="molecule type" value="Genomic_DNA"/>
</dbReference>
<sequence>MGQIVPQAATVLSVGTPATTLATGAEAHQVLTFTLGGELFAIGILNVKEIIEYGQVTEIPMMPSFIRGVINLRGAVVPVIDLSARFGGSQSAVGKRTCIVIVETPTGEEGQRQDIGVVVDAVSEVLDIPPGDVEPPPAFGARLRTDFIAGMGRVAGRFVIILDVTKVLSVDELALLSNLDGAAASTAQHPGHDG</sequence>
<dbReference type="RefSeq" id="WP_149425944.1">
    <property type="nucleotide sequence ID" value="NZ_CP022579.1"/>
</dbReference>
<dbReference type="KEGG" id="otr:OTERR_24140"/>
<dbReference type="GO" id="GO:0005829">
    <property type="term" value="C:cytosol"/>
    <property type="evidence" value="ECO:0007669"/>
    <property type="project" value="TreeGrafter"/>
</dbReference>
<dbReference type="Gene3D" id="2.40.50.180">
    <property type="entry name" value="CheA-289, Domain 4"/>
    <property type="match status" value="1"/>
</dbReference>
<dbReference type="Pfam" id="PF01584">
    <property type="entry name" value="CheW"/>
    <property type="match status" value="1"/>
</dbReference>
<dbReference type="CDD" id="cd00732">
    <property type="entry name" value="CheW"/>
    <property type="match status" value="1"/>
</dbReference>
<feature type="domain" description="CheW-like" evidence="5">
    <location>
        <begin position="27"/>
        <end position="173"/>
    </location>
</feature>
<keyword evidence="4" id="KW-0145">Chemotaxis</keyword>
<keyword evidence="7" id="KW-1185">Reference proteome</keyword>
<organism evidence="6 7">
    <name type="scientific">Oryzomicrobium terrae</name>
    <dbReference type="NCBI Taxonomy" id="1735038"/>
    <lineage>
        <taxon>Bacteria</taxon>
        <taxon>Pseudomonadati</taxon>
        <taxon>Pseudomonadota</taxon>
        <taxon>Betaproteobacteria</taxon>
        <taxon>Rhodocyclales</taxon>
        <taxon>Rhodocyclaceae</taxon>
        <taxon>Oryzomicrobium</taxon>
    </lineage>
</organism>
<gene>
    <name evidence="6" type="primary">cheW</name>
    <name evidence="6" type="ORF">OTERR_24140</name>
</gene>
<evidence type="ECO:0000313" key="7">
    <source>
        <dbReference type="Proteomes" id="UP000323671"/>
    </source>
</evidence>
<evidence type="ECO:0000256" key="3">
    <source>
        <dbReference type="ARBA" id="ARBA00022490"/>
    </source>
</evidence>
<evidence type="ECO:0000256" key="1">
    <source>
        <dbReference type="ARBA" id="ARBA00004496"/>
    </source>
</evidence>
<protein>
    <recommendedName>
        <fullName evidence="2">Chemotaxis protein CheW</fullName>
    </recommendedName>
</protein>
<name>A0A5C1EAF9_9RHOO</name>
<accession>A0A5C1EAF9</accession>
<evidence type="ECO:0000313" key="6">
    <source>
        <dbReference type="EMBL" id="QEL65890.1"/>
    </source>
</evidence>
<dbReference type="GO" id="GO:0007165">
    <property type="term" value="P:signal transduction"/>
    <property type="evidence" value="ECO:0007669"/>
    <property type="project" value="InterPro"/>
</dbReference>
<reference evidence="6 7" key="1">
    <citation type="submission" date="2017-07" db="EMBL/GenBank/DDBJ databases">
        <title>Complete genome sequence of Oryzomicrobium terrae TPP412.</title>
        <authorList>
            <person name="Chiu L.-W."/>
            <person name="Lo K.-J."/>
            <person name="Tsai Y.-M."/>
            <person name="Lin S.-S."/>
            <person name="Kuo C.-H."/>
            <person name="Liu C.-T."/>
        </authorList>
    </citation>
    <scope>NUCLEOTIDE SEQUENCE [LARGE SCALE GENOMIC DNA]</scope>
    <source>
        <strain evidence="6 7">TPP412</strain>
    </source>
</reference>
<keyword evidence="3" id="KW-0963">Cytoplasm</keyword>
<dbReference type="Proteomes" id="UP000323671">
    <property type="component" value="Chromosome"/>
</dbReference>
<dbReference type="SMART" id="SM00260">
    <property type="entry name" value="CheW"/>
    <property type="match status" value="1"/>
</dbReference>
<dbReference type="PANTHER" id="PTHR22617">
    <property type="entry name" value="CHEMOTAXIS SENSOR HISTIDINE KINASE-RELATED"/>
    <property type="match status" value="1"/>
</dbReference>
<dbReference type="InterPro" id="IPR036061">
    <property type="entry name" value="CheW-like_dom_sf"/>
</dbReference>
<dbReference type="InterPro" id="IPR002545">
    <property type="entry name" value="CheW-lke_dom"/>
</dbReference>
<comment type="subcellular location">
    <subcellularLocation>
        <location evidence="1">Cytoplasm</location>
    </subcellularLocation>
</comment>
<proteinExistence type="predicted"/>
<dbReference type="SUPFAM" id="SSF50341">
    <property type="entry name" value="CheW-like"/>
    <property type="match status" value="1"/>
</dbReference>
<evidence type="ECO:0000256" key="4">
    <source>
        <dbReference type="ARBA" id="ARBA00022500"/>
    </source>
</evidence>